<keyword evidence="8" id="KW-1185">Reference proteome</keyword>
<evidence type="ECO:0000256" key="5">
    <source>
        <dbReference type="PROSITE-ProRule" id="PRU00282"/>
    </source>
</evidence>
<dbReference type="EMBL" id="JARJLG010000321">
    <property type="protein sequence ID" value="KAJ7717249.1"/>
    <property type="molecule type" value="Genomic_DNA"/>
</dbReference>
<feature type="repeat" description="Solcar" evidence="5">
    <location>
        <begin position="13"/>
        <end position="122"/>
    </location>
</feature>
<dbReference type="SUPFAM" id="SSF103506">
    <property type="entry name" value="Mitochondrial carrier"/>
    <property type="match status" value="1"/>
</dbReference>
<dbReference type="Proteomes" id="UP001215280">
    <property type="component" value="Unassembled WGS sequence"/>
</dbReference>
<dbReference type="InterPro" id="IPR018108">
    <property type="entry name" value="MCP_transmembrane"/>
</dbReference>
<keyword evidence="4 5" id="KW-0472">Membrane</keyword>
<evidence type="ECO:0000256" key="3">
    <source>
        <dbReference type="ARBA" id="ARBA00022989"/>
    </source>
</evidence>
<evidence type="ECO:0000256" key="1">
    <source>
        <dbReference type="ARBA" id="ARBA00004141"/>
    </source>
</evidence>
<gene>
    <name evidence="7" type="ORF">DFH07DRAFT_861504</name>
</gene>
<name>A0AAD7MH48_9AGAR</name>
<comment type="caution">
    <text evidence="7">The sequence shown here is derived from an EMBL/GenBank/DDBJ whole genome shotgun (WGS) entry which is preliminary data.</text>
</comment>
<keyword evidence="2 5" id="KW-0812">Transmembrane</keyword>
<evidence type="ECO:0000256" key="4">
    <source>
        <dbReference type="ARBA" id="ARBA00023136"/>
    </source>
</evidence>
<evidence type="ECO:0000256" key="2">
    <source>
        <dbReference type="ARBA" id="ARBA00022692"/>
    </source>
</evidence>
<evidence type="ECO:0000313" key="7">
    <source>
        <dbReference type="EMBL" id="KAJ7717249.1"/>
    </source>
</evidence>
<comment type="subcellular location">
    <subcellularLocation>
        <location evidence="1">Membrane</location>
        <topology evidence="1">Multi-pass membrane protein</topology>
    </subcellularLocation>
</comment>
<proteinExistence type="predicted"/>
<evidence type="ECO:0000313" key="8">
    <source>
        <dbReference type="Proteomes" id="UP001215280"/>
    </source>
</evidence>
<organism evidence="7 8">
    <name type="scientific">Mycena maculata</name>
    <dbReference type="NCBI Taxonomy" id="230809"/>
    <lineage>
        <taxon>Eukaryota</taxon>
        <taxon>Fungi</taxon>
        <taxon>Dikarya</taxon>
        <taxon>Basidiomycota</taxon>
        <taxon>Agaricomycotina</taxon>
        <taxon>Agaricomycetes</taxon>
        <taxon>Agaricomycetidae</taxon>
        <taxon>Agaricales</taxon>
        <taxon>Marasmiineae</taxon>
        <taxon>Mycenaceae</taxon>
        <taxon>Mycena</taxon>
    </lineage>
</organism>
<keyword evidence="3 6" id="KW-1133">Transmembrane helix</keyword>
<dbReference type="InterPro" id="IPR023395">
    <property type="entry name" value="MCP_dom_sf"/>
</dbReference>
<dbReference type="Gene3D" id="1.50.40.10">
    <property type="entry name" value="Mitochondrial carrier domain"/>
    <property type="match status" value="1"/>
</dbReference>
<dbReference type="PROSITE" id="PS50920">
    <property type="entry name" value="SOLCAR"/>
    <property type="match status" value="1"/>
</dbReference>
<reference evidence="7" key="1">
    <citation type="submission" date="2023-03" db="EMBL/GenBank/DDBJ databases">
        <title>Massive genome expansion in bonnet fungi (Mycena s.s.) driven by repeated elements and novel gene families across ecological guilds.</title>
        <authorList>
            <consortium name="Lawrence Berkeley National Laboratory"/>
            <person name="Harder C.B."/>
            <person name="Miyauchi S."/>
            <person name="Viragh M."/>
            <person name="Kuo A."/>
            <person name="Thoen E."/>
            <person name="Andreopoulos B."/>
            <person name="Lu D."/>
            <person name="Skrede I."/>
            <person name="Drula E."/>
            <person name="Henrissat B."/>
            <person name="Morin E."/>
            <person name="Kohler A."/>
            <person name="Barry K."/>
            <person name="LaButti K."/>
            <person name="Morin E."/>
            <person name="Salamov A."/>
            <person name="Lipzen A."/>
            <person name="Mereny Z."/>
            <person name="Hegedus B."/>
            <person name="Baldrian P."/>
            <person name="Stursova M."/>
            <person name="Weitz H."/>
            <person name="Taylor A."/>
            <person name="Grigoriev I.V."/>
            <person name="Nagy L.G."/>
            <person name="Martin F."/>
            <person name="Kauserud H."/>
        </authorList>
    </citation>
    <scope>NUCLEOTIDE SEQUENCE</scope>
    <source>
        <strain evidence="7">CBHHK188m</strain>
    </source>
</reference>
<sequence length="277" mass="30037">MLSLLDIFVNVTASTLLTQFVALTATFFIAWWYLLAMPVLGVLVRHRADYIPMPPRGLLEDGLLGYGYLQAAAAAVPRSNLVARVYRIEGLGGFYKGIVPSILTTLINVLAKLLKFVLCLHWNLGPHTPRTDAVLDLALALLLIPLRTLTTRAITTPHACALLSPAERVAPWLLYQAPGVAPAALLAAAAPALALPRPLAAALATTLKVLATRLALQRQGLDEDIYSGKDTADAVLAVRSRVPYTSLTDCARRIVREEGVGALFRAWEVEALKFLLW</sequence>
<evidence type="ECO:0000256" key="6">
    <source>
        <dbReference type="SAM" id="Phobius"/>
    </source>
</evidence>
<dbReference type="GO" id="GO:0016020">
    <property type="term" value="C:membrane"/>
    <property type="evidence" value="ECO:0007669"/>
    <property type="project" value="UniProtKB-SubCell"/>
</dbReference>
<dbReference type="AlphaFoldDB" id="A0AAD7MH48"/>
<feature type="transmembrane region" description="Helical" evidence="6">
    <location>
        <begin position="20"/>
        <end position="44"/>
    </location>
</feature>
<protein>
    <submittedName>
        <fullName evidence="7">Uncharacterized protein</fullName>
    </submittedName>
</protein>
<accession>A0AAD7MH48</accession>